<keyword evidence="2" id="KW-1185">Reference proteome</keyword>
<organism evidence="1 2">
    <name type="scientific">Paenisporosarcina quisquiliarum</name>
    <dbReference type="NCBI Taxonomy" id="365346"/>
    <lineage>
        <taxon>Bacteria</taxon>
        <taxon>Bacillati</taxon>
        <taxon>Bacillota</taxon>
        <taxon>Bacilli</taxon>
        <taxon>Bacillales</taxon>
        <taxon>Caryophanaceae</taxon>
        <taxon>Paenisporosarcina</taxon>
    </lineage>
</organism>
<dbReference type="EMBL" id="JAMKBJ010000007">
    <property type="protein sequence ID" value="MCZ8537431.1"/>
    <property type="molecule type" value="Genomic_DNA"/>
</dbReference>
<gene>
    <name evidence="1" type="ORF">M9R32_09580</name>
</gene>
<proteinExistence type="predicted"/>
<comment type="caution">
    <text evidence="1">The sequence shown here is derived from an EMBL/GenBank/DDBJ whole genome shotgun (WGS) entry which is preliminary data.</text>
</comment>
<dbReference type="Proteomes" id="UP001152173">
    <property type="component" value="Unassembled WGS sequence"/>
</dbReference>
<accession>A0A9X3LGF5</accession>
<dbReference type="RefSeq" id="WP_269926526.1">
    <property type="nucleotide sequence ID" value="NZ_JAMKBJ010000007.1"/>
</dbReference>
<name>A0A9X3LGF5_9BACL</name>
<protein>
    <submittedName>
        <fullName evidence="1">Uncharacterized protein</fullName>
    </submittedName>
</protein>
<evidence type="ECO:0000313" key="2">
    <source>
        <dbReference type="Proteomes" id="UP001152173"/>
    </source>
</evidence>
<dbReference type="Pfam" id="PF26149">
    <property type="entry name" value="YuzK"/>
    <property type="match status" value="1"/>
</dbReference>
<dbReference type="InterPro" id="IPR058676">
    <property type="entry name" value="YuzK"/>
</dbReference>
<evidence type="ECO:0000313" key="1">
    <source>
        <dbReference type="EMBL" id="MCZ8537431.1"/>
    </source>
</evidence>
<dbReference type="AlphaFoldDB" id="A0A9X3LGF5"/>
<sequence length="52" mass="6073">MDQAFRSAHGVGLVDYQNNADLRIKIEMQRERDHEVGQQVAARLERQAHREV</sequence>
<reference evidence="1" key="1">
    <citation type="submission" date="2022-05" db="EMBL/GenBank/DDBJ databases">
        <authorList>
            <person name="Colautti A."/>
            <person name="Iacumin L."/>
        </authorList>
    </citation>
    <scope>NUCLEOTIDE SEQUENCE</scope>
    <source>
        <strain evidence="1">SK 55</strain>
    </source>
</reference>